<feature type="compositionally biased region" description="Polar residues" evidence="7">
    <location>
        <begin position="64"/>
        <end position="74"/>
    </location>
</feature>
<evidence type="ECO:0000259" key="8">
    <source>
        <dbReference type="PROSITE" id="PS50011"/>
    </source>
</evidence>
<feature type="domain" description="Protein kinase" evidence="8">
    <location>
        <begin position="276"/>
        <end position="558"/>
    </location>
</feature>
<dbReference type="Gene3D" id="1.20.5.5160">
    <property type="match status" value="1"/>
</dbReference>
<dbReference type="GO" id="GO:0008143">
    <property type="term" value="F:poly(A) binding"/>
    <property type="evidence" value="ECO:0007669"/>
    <property type="project" value="TreeGrafter"/>
</dbReference>
<dbReference type="STRING" id="1173061.A0A0J9XHI5"/>
<dbReference type="GO" id="GO:0000932">
    <property type="term" value="C:P-body"/>
    <property type="evidence" value="ECO:0007669"/>
    <property type="project" value="TreeGrafter"/>
</dbReference>
<dbReference type="GO" id="GO:0031251">
    <property type="term" value="C:PAN complex"/>
    <property type="evidence" value="ECO:0007669"/>
    <property type="project" value="InterPro"/>
</dbReference>
<dbReference type="GO" id="GO:0006397">
    <property type="term" value="P:mRNA processing"/>
    <property type="evidence" value="ECO:0007669"/>
    <property type="project" value="UniProtKB-KW"/>
</dbReference>
<keyword evidence="2" id="KW-0963">Cytoplasm</keyword>
<dbReference type="Gene3D" id="1.10.510.10">
    <property type="entry name" value="Transferase(Phosphotransferase) domain 1"/>
    <property type="match status" value="1"/>
</dbReference>
<keyword evidence="5" id="KW-0067">ATP-binding</keyword>
<accession>A0A0J9XHI5</accession>
<dbReference type="Gene3D" id="6.10.250.3160">
    <property type="match status" value="1"/>
</dbReference>
<comment type="subcellular location">
    <subcellularLocation>
        <location evidence="1">Cytoplasm</location>
    </subcellularLocation>
</comment>
<dbReference type="GO" id="GO:0004672">
    <property type="term" value="F:protein kinase activity"/>
    <property type="evidence" value="ECO:0007669"/>
    <property type="project" value="InterPro"/>
</dbReference>
<dbReference type="Pfam" id="PF18101">
    <property type="entry name" value="Pan3_CK"/>
    <property type="match status" value="1"/>
</dbReference>
<evidence type="ECO:0000256" key="5">
    <source>
        <dbReference type="ARBA" id="ARBA00022840"/>
    </source>
</evidence>
<dbReference type="Pfam" id="PF25586">
    <property type="entry name" value="zf-CCCH_PAN3"/>
    <property type="match status" value="1"/>
</dbReference>
<evidence type="ECO:0000256" key="4">
    <source>
        <dbReference type="ARBA" id="ARBA00022741"/>
    </source>
</evidence>
<dbReference type="SUPFAM" id="SSF56112">
    <property type="entry name" value="Protein kinase-like (PK-like)"/>
    <property type="match status" value="1"/>
</dbReference>
<sequence length="643" mass="71831">MANTKNGDHVSTPPKIHGHLQAGQTQCRNIVIHGYCKFADKGCVFKHDGQNQPSQSQNPPSPAPTTFTRKLNAESPSFTPSFTNLASAANSAGTSLKSSALSPKIGEISPFIPKSFGNQGSASSNSATGSPKLFSPDVTSASSSNNFRSQYQVPDMSRINMNSNIDQSVSAPLPNMDYNTMQIEPMLGNTPQMDYGQYQQDMYYSHASTFPLNYHLYAPSSGTDKSLASYQRRPEDFFISNNLREELQRKNEATLQTLPGSNLPEYVHVYHSLVPIETNMEHSTQVFGYPTWAYKATSSKDGRVYCLRRIVGYRLTNEKAISIVQVWNSIKSPSIVGVVEAFTTRAFGDSSLVFVYEYFPLAKTLEEVHFGSEMYQQMNRIQMSEGLIWRYIVQIASAVRSIHGAGLAARQIEPKRILVTGHSRIRLNCCGIFDILNYDLGHNISELQKEDITSLGKIVLMLANNSVGAALHLNSAIETIERVYSKDLSDLIKGIFVDGSVTNVDEVVAKSAPRLLDSFNDTLDYNTYLENELSKTLENGRVARLLIKFGMINERPEYDHDPAWSETGERYPIKLFRDFLFHQEDDNGKPVVDMGHVLRHLNKLDAGIEESIMLVSRDEQTCLLITYKELKACVESAFRELSK</sequence>
<dbReference type="InterPro" id="IPR011009">
    <property type="entry name" value="Kinase-like_dom_sf"/>
</dbReference>
<gene>
    <name evidence="9" type="ORF">BN980_GECA16s02474g</name>
</gene>
<dbReference type="PANTHER" id="PTHR12272">
    <property type="entry name" value="DEADENYLATION COMPLEX SUBUNIT PAN3"/>
    <property type="match status" value="1"/>
</dbReference>
<keyword evidence="6" id="KW-0175">Coiled coil</keyword>
<feature type="non-terminal residue" evidence="9">
    <location>
        <position position="643"/>
    </location>
</feature>
<evidence type="ECO:0000256" key="6">
    <source>
        <dbReference type="ARBA" id="ARBA00023054"/>
    </source>
</evidence>
<evidence type="ECO:0000313" key="10">
    <source>
        <dbReference type="Proteomes" id="UP000242525"/>
    </source>
</evidence>
<dbReference type="OrthoDB" id="204958at2759"/>
<keyword evidence="4" id="KW-0547">Nucleotide-binding</keyword>
<dbReference type="InterPro" id="IPR041332">
    <property type="entry name" value="Pan3_CK"/>
</dbReference>
<feature type="region of interest" description="Disordered" evidence="7">
    <location>
        <begin position="48"/>
        <end position="74"/>
    </location>
</feature>
<feature type="compositionally biased region" description="Polar residues" evidence="7">
    <location>
        <begin position="117"/>
        <end position="129"/>
    </location>
</feature>
<evidence type="ECO:0000256" key="1">
    <source>
        <dbReference type="ARBA" id="ARBA00004496"/>
    </source>
</evidence>
<name>A0A0J9XHI5_GEOCN</name>
<feature type="region of interest" description="Disordered" evidence="7">
    <location>
        <begin position="117"/>
        <end position="145"/>
    </location>
</feature>
<dbReference type="HAMAP" id="MF_03181">
    <property type="entry name" value="PAN3"/>
    <property type="match status" value="1"/>
</dbReference>
<dbReference type="PANTHER" id="PTHR12272:SF11">
    <property type="entry name" value="PAN2-PAN3 DEADENYLATION COMPLEX SUBUNIT PAN3"/>
    <property type="match status" value="1"/>
</dbReference>
<proteinExistence type="inferred from homology"/>
<protein>
    <submittedName>
        <fullName evidence="9">Similar to Saccharomyces cerevisiae YKL025C PAN3 Essential subunit of the Pan2p-Pan3p poly(A)-ribonuclease complex (Partial)</fullName>
    </submittedName>
</protein>
<dbReference type="InterPro" id="IPR000719">
    <property type="entry name" value="Prot_kinase_dom"/>
</dbReference>
<dbReference type="PROSITE" id="PS50011">
    <property type="entry name" value="PROTEIN_KINASE_DOM"/>
    <property type="match status" value="1"/>
</dbReference>
<evidence type="ECO:0000256" key="3">
    <source>
        <dbReference type="ARBA" id="ARBA00022664"/>
    </source>
</evidence>
<keyword evidence="10" id="KW-1185">Reference proteome</keyword>
<dbReference type="InterPro" id="IPR030844">
    <property type="entry name" value="PAN3"/>
</dbReference>
<reference evidence="9" key="1">
    <citation type="submission" date="2014-03" db="EMBL/GenBank/DDBJ databases">
        <authorList>
            <person name="Casaregola S."/>
        </authorList>
    </citation>
    <scope>NUCLEOTIDE SEQUENCE [LARGE SCALE GENOMIC DNA]</scope>
    <source>
        <strain evidence="9">CLIB 918</strain>
    </source>
</reference>
<evidence type="ECO:0000256" key="7">
    <source>
        <dbReference type="SAM" id="MobiDB-lite"/>
    </source>
</evidence>
<dbReference type="Gene3D" id="1.10.287.3700">
    <property type="match status" value="1"/>
</dbReference>
<dbReference type="GO" id="GO:0005524">
    <property type="term" value="F:ATP binding"/>
    <property type="evidence" value="ECO:0007669"/>
    <property type="project" value="UniProtKB-KW"/>
</dbReference>
<evidence type="ECO:0000313" key="9">
    <source>
        <dbReference type="EMBL" id="CDO56752.1"/>
    </source>
</evidence>
<dbReference type="AlphaFoldDB" id="A0A0J9XHI5"/>
<comment type="caution">
    <text evidence="9">The sequence shown here is derived from an EMBL/GenBank/DDBJ whole genome shotgun (WGS) entry which is preliminary data.</text>
</comment>
<dbReference type="Proteomes" id="UP000242525">
    <property type="component" value="Unassembled WGS sequence"/>
</dbReference>
<dbReference type="FunFam" id="1.10.287.3700:FF:000001">
    <property type="entry name" value="PAN2-PAN3 deadenylation complex subunit PAN3"/>
    <property type="match status" value="1"/>
</dbReference>
<keyword evidence="3" id="KW-0507">mRNA processing</keyword>
<evidence type="ECO:0000256" key="2">
    <source>
        <dbReference type="ARBA" id="ARBA00022490"/>
    </source>
</evidence>
<dbReference type="GO" id="GO:0000289">
    <property type="term" value="P:nuclear-transcribed mRNA poly(A) tail shortening"/>
    <property type="evidence" value="ECO:0007669"/>
    <property type="project" value="InterPro"/>
</dbReference>
<organism evidence="9 10">
    <name type="scientific">Geotrichum candidum</name>
    <name type="common">Oospora lactis</name>
    <name type="synonym">Dipodascus geotrichum</name>
    <dbReference type="NCBI Taxonomy" id="1173061"/>
    <lineage>
        <taxon>Eukaryota</taxon>
        <taxon>Fungi</taxon>
        <taxon>Dikarya</taxon>
        <taxon>Ascomycota</taxon>
        <taxon>Saccharomycotina</taxon>
        <taxon>Dipodascomycetes</taxon>
        <taxon>Dipodascales</taxon>
        <taxon>Dipodascaceae</taxon>
        <taxon>Geotrichum</taxon>
    </lineage>
</organism>
<dbReference type="EMBL" id="CCBN010000016">
    <property type="protein sequence ID" value="CDO56752.1"/>
    <property type="molecule type" value="Genomic_DNA"/>
</dbReference>